<accession>A0AAD6SFH3</accession>
<feature type="non-terminal residue" evidence="1">
    <location>
        <position position="155"/>
    </location>
</feature>
<feature type="non-terminal residue" evidence="1">
    <location>
        <position position="1"/>
    </location>
</feature>
<sequence>IPQDTTGFLYYHTRSDASPFEGSLRLRLTSDNMPSSFGKGRDLLGPSGFPWQMNLLQIARVSRWHRVCEQLLKENLVTTAQLAWCRDPSLPATIPLLSLFRLSQEFPIISGGQNTFAFIGEGVHPTSVSNLISQFGKTRPFPWPTGSVSARFEPS</sequence>
<proteinExistence type="predicted"/>
<dbReference type="EMBL" id="JARJCM010000135">
    <property type="protein sequence ID" value="KAJ7026669.1"/>
    <property type="molecule type" value="Genomic_DNA"/>
</dbReference>
<name>A0AAD6SFH3_9AGAR</name>
<gene>
    <name evidence="1" type="ORF">C8F04DRAFT_1296494</name>
</gene>
<evidence type="ECO:0000313" key="1">
    <source>
        <dbReference type="EMBL" id="KAJ7026669.1"/>
    </source>
</evidence>
<evidence type="ECO:0000313" key="2">
    <source>
        <dbReference type="Proteomes" id="UP001218188"/>
    </source>
</evidence>
<dbReference type="Proteomes" id="UP001218188">
    <property type="component" value="Unassembled WGS sequence"/>
</dbReference>
<comment type="caution">
    <text evidence="1">The sequence shown here is derived from an EMBL/GenBank/DDBJ whole genome shotgun (WGS) entry which is preliminary data.</text>
</comment>
<dbReference type="AlphaFoldDB" id="A0AAD6SFH3"/>
<keyword evidence="2" id="KW-1185">Reference proteome</keyword>
<reference evidence="1" key="1">
    <citation type="submission" date="2023-03" db="EMBL/GenBank/DDBJ databases">
        <title>Massive genome expansion in bonnet fungi (Mycena s.s.) driven by repeated elements and novel gene families across ecological guilds.</title>
        <authorList>
            <consortium name="Lawrence Berkeley National Laboratory"/>
            <person name="Harder C.B."/>
            <person name="Miyauchi S."/>
            <person name="Viragh M."/>
            <person name="Kuo A."/>
            <person name="Thoen E."/>
            <person name="Andreopoulos B."/>
            <person name="Lu D."/>
            <person name="Skrede I."/>
            <person name="Drula E."/>
            <person name="Henrissat B."/>
            <person name="Morin E."/>
            <person name="Kohler A."/>
            <person name="Barry K."/>
            <person name="LaButti K."/>
            <person name="Morin E."/>
            <person name="Salamov A."/>
            <person name="Lipzen A."/>
            <person name="Mereny Z."/>
            <person name="Hegedus B."/>
            <person name="Baldrian P."/>
            <person name="Stursova M."/>
            <person name="Weitz H."/>
            <person name="Taylor A."/>
            <person name="Grigoriev I.V."/>
            <person name="Nagy L.G."/>
            <person name="Martin F."/>
            <person name="Kauserud H."/>
        </authorList>
    </citation>
    <scope>NUCLEOTIDE SEQUENCE</scope>
    <source>
        <strain evidence="1">CBHHK200</strain>
    </source>
</reference>
<protein>
    <submittedName>
        <fullName evidence="1">Uncharacterized protein</fullName>
    </submittedName>
</protein>
<organism evidence="1 2">
    <name type="scientific">Mycena alexandri</name>
    <dbReference type="NCBI Taxonomy" id="1745969"/>
    <lineage>
        <taxon>Eukaryota</taxon>
        <taxon>Fungi</taxon>
        <taxon>Dikarya</taxon>
        <taxon>Basidiomycota</taxon>
        <taxon>Agaricomycotina</taxon>
        <taxon>Agaricomycetes</taxon>
        <taxon>Agaricomycetidae</taxon>
        <taxon>Agaricales</taxon>
        <taxon>Marasmiineae</taxon>
        <taxon>Mycenaceae</taxon>
        <taxon>Mycena</taxon>
    </lineage>
</organism>